<keyword evidence="2" id="KW-0812">Transmembrane</keyword>
<evidence type="ECO:0000313" key="4">
    <source>
        <dbReference type="Proteomes" id="UP000823749"/>
    </source>
</evidence>
<sequence length="91" mass="9947">MESGDYASSHMDESRPSLGFPLGTALLLIVVFTLSGVFSCCYHCERIRTLRRSSTSNTDLEADNDGPPSKPKPTRMVISLSPSITSIKIKK</sequence>
<protein>
    <submittedName>
        <fullName evidence="3">Uncharacterized protein</fullName>
    </submittedName>
</protein>
<feature type="transmembrane region" description="Helical" evidence="2">
    <location>
        <begin position="20"/>
        <end position="42"/>
    </location>
</feature>
<dbReference type="PANTHER" id="PTHR34291:SF1">
    <property type="entry name" value="HYDROXYPROLINE-RICH GLYCOPROTEIN FAMILY PROTEIN"/>
    <property type="match status" value="1"/>
</dbReference>
<keyword evidence="2" id="KW-1133">Transmembrane helix</keyword>
<gene>
    <name evidence="3" type="ORF">RHGRI_023256</name>
</gene>
<dbReference type="AlphaFoldDB" id="A0AAV6J2P3"/>
<name>A0AAV6J2P3_9ERIC</name>
<proteinExistence type="predicted"/>
<keyword evidence="2" id="KW-0472">Membrane</keyword>
<evidence type="ECO:0000256" key="1">
    <source>
        <dbReference type="SAM" id="MobiDB-lite"/>
    </source>
</evidence>
<evidence type="ECO:0000313" key="3">
    <source>
        <dbReference type="EMBL" id="KAG5535431.1"/>
    </source>
</evidence>
<comment type="caution">
    <text evidence="3">The sequence shown here is derived from an EMBL/GenBank/DDBJ whole genome shotgun (WGS) entry which is preliminary data.</text>
</comment>
<evidence type="ECO:0000256" key="2">
    <source>
        <dbReference type="SAM" id="Phobius"/>
    </source>
</evidence>
<dbReference type="InterPro" id="IPR037699">
    <property type="entry name" value="At5g65660-like"/>
</dbReference>
<reference evidence="3" key="1">
    <citation type="submission" date="2020-08" db="EMBL/GenBank/DDBJ databases">
        <title>Plant Genome Project.</title>
        <authorList>
            <person name="Zhang R.-G."/>
        </authorList>
    </citation>
    <scope>NUCLEOTIDE SEQUENCE</scope>
    <source>
        <strain evidence="3">WSP0</strain>
        <tissue evidence="3">Leaf</tissue>
    </source>
</reference>
<organism evidence="3 4">
    <name type="scientific">Rhododendron griersonianum</name>
    <dbReference type="NCBI Taxonomy" id="479676"/>
    <lineage>
        <taxon>Eukaryota</taxon>
        <taxon>Viridiplantae</taxon>
        <taxon>Streptophyta</taxon>
        <taxon>Embryophyta</taxon>
        <taxon>Tracheophyta</taxon>
        <taxon>Spermatophyta</taxon>
        <taxon>Magnoliopsida</taxon>
        <taxon>eudicotyledons</taxon>
        <taxon>Gunneridae</taxon>
        <taxon>Pentapetalae</taxon>
        <taxon>asterids</taxon>
        <taxon>Ericales</taxon>
        <taxon>Ericaceae</taxon>
        <taxon>Ericoideae</taxon>
        <taxon>Rhodoreae</taxon>
        <taxon>Rhododendron</taxon>
    </lineage>
</organism>
<keyword evidence="4" id="KW-1185">Reference proteome</keyword>
<feature type="region of interest" description="Disordered" evidence="1">
    <location>
        <begin position="53"/>
        <end position="77"/>
    </location>
</feature>
<dbReference type="PANTHER" id="PTHR34291">
    <property type="entry name" value="HYDROXYPROLINE-RICH GLYCOPROTEIN FAMILY PROTEIN"/>
    <property type="match status" value="1"/>
</dbReference>
<dbReference type="EMBL" id="JACTNZ010000008">
    <property type="protein sequence ID" value="KAG5535431.1"/>
    <property type="molecule type" value="Genomic_DNA"/>
</dbReference>
<accession>A0AAV6J2P3</accession>
<dbReference type="Proteomes" id="UP000823749">
    <property type="component" value="Chromosome 8"/>
</dbReference>